<evidence type="ECO:0000256" key="5">
    <source>
        <dbReference type="ARBA" id="ARBA00023235"/>
    </source>
</evidence>
<protein>
    <recommendedName>
        <fullName evidence="8">3-hydroxyisobutyryl-CoA hydrolase, mitochondrial</fullName>
    </recommendedName>
</protein>
<accession>A0A642UY43</accession>
<keyword evidence="4" id="KW-0576">Peroxisome</keyword>
<evidence type="ECO:0000256" key="1">
    <source>
        <dbReference type="ARBA" id="ARBA00004275"/>
    </source>
</evidence>
<dbReference type="SUPFAM" id="SSF52096">
    <property type="entry name" value="ClpP/crotonase"/>
    <property type="match status" value="1"/>
</dbReference>
<evidence type="ECO:0000256" key="3">
    <source>
        <dbReference type="ARBA" id="ARBA00005254"/>
    </source>
</evidence>
<dbReference type="FunFam" id="3.90.226.10:FF:000048">
    <property type="entry name" value="3,2-trans-enoyl-CoA isomerase"/>
    <property type="match status" value="1"/>
</dbReference>
<evidence type="ECO:0000313" key="6">
    <source>
        <dbReference type="EMBL" id="KAA8907930.1"/>
    </source>
</evidence>
<dbReference type="RefSeq" id="XP_034014862.1">
    <property type="nucleotide sequence ID" value="XM_034156158.1"/>
</dbReference>
<dbReference type="GO" id="GO:0004165">
    <property type="term" value="F:delta(3)-delta(2)-enoyl-CoA isomerase activity"/>
    <property type="evidence" value="ECO:0007669"/>
    <property type="project" value="UniProtKB-ARBA"/>
</dbReference>
<evidence type="ECO:0008006" key="8">
    <source>
        <dbReference type="Google" id="ProtNLM"/>
    </source>
</evidence>
<dbReference type="InterPro" id="IPR029045">
    <property type="entry name" value="ClpP/crotonase-like_dom_sf"/>
</dbReference>
<dbReference type="Gene3D" id="3.90.226.10">
    <property type="entry name" value="2-enoyl-CoA Hydratase, Chain A, domain 1"/>
    <property type="match status" value="1"/>
</dbReference>
<dbReference type="Proteomes" id="UP000449547">
    <property type="component" value="Unassembled WGS sequence"/>
</dbReference>
<sequence>MSVEEDITYEVRERTTIITLRLPKKLNALTSAHYLRLGKLVQEADEEEDTVATIIQSTGKYFSAGANFADKEIMLAKPEELFSHEFWFQRFVGRNVWITDLFHNHTKILVAALNGPVIGLSAALVALCDLVYVKDLSSTYLLAPFSNLGLVCEGASSSTLFLRLGWSVSSEALLLAKPIYGKTLDKVGLVNESFDGQFATTEEFNAHIEKKLYEAYKDLHEPSIFFNKQLLKANRDELINSANSREVIKGLNKWIEGVPQSRFAQLAQKDVQHKL</sequence>
<dbReference type="PANTHER" id="PTHR43684:SF1">
    <property type="entry name" value="ENOYL-COA DELTA ISOMERASE 2"/>
    <property type="match status" value="1"/>
</dbReference>
<keyword evidence="7" id="KW-1185">Reference proteome</keyword>
<reference evidence="6 7" key="1">
    <citation type="submission" date="2019-07" db="EMBL/GenBank/DDBJ databases">
        <title>Genome assembly of two rare yeast pathogens: Diutina rugosa and Trichomonascus ciferrii.</title>
        <authorList>
            <person name="Mixao V."/>
            <person name="Saus E."/>
            <person name="Hansen A."/>
            <person name="Lass-Flor C."/>
            <person name="Gabaldon T."/>
        </authorList>
    </citation>
    <scope>NUCLEOTIDE SEQUENCE [LARGE SCALE GENOMIC DNA]</scope>
    <source>
        <strain evidence="6 7">CBS 613</strain>
    </source>
</reference>
<name>A0A642UY43_DIURU</name>
<dbReference type="CDD" id="cd06558">
    <property type="entry name" value="crotonase-like"/>
    <property type="match status" value="1"/>
</dbReference>
<dbReference type="InterPro" id="IPR051053">
    <property type="entry name" value="ECH/Chromodomain_protein"/>
</dbReference>
<dbReference type="AlphaFoldDB" id="A0A642UY43"/>
<keyword evidence="5" id="KW-0413">Isomerase</keyword>
<comment type="subcellular location">
    <subcellularLocation>
        <location evidence="1">Peroxisome</location>
    </subcellularLocation>
</comment>
<dbReference type="PANTHER" id="PTHR43684">
    <property type="match status" value="1"/>
</dbReference>
<gene>
    <name evidence="6" type="ORF">DIURU_000340</name>
</gene>
<dbReference type="GO" id="GO:0005782">
    <property type="term" value="C:peroxisomal matrix"/>
    <property type="evidence" value="ECO:0007669"/>
    <property type="project" value="TreeGrafter"/>
</dbReference>
<dbReference type="Pfam" id="PF00378">
    <property type="entry name" value="ECH_1"/>
    <property type="match status" value="1"/>
</dbReference>
<evidence type="ECO:0000313" key="7">
    <source>
        <dbReference type="Proteomes" id="UP000449547"/>
    </source>
</evidence>
<evidence type="ECO:0000256" key="2">
    <source>
        <dbReference type="ARBA" id="ARBA00005005"/>
    </source>
</evidence>
<comment type="caution">
    <text evidence="6">The sequence shown here is derived from an EMBL/GenBank/DDBJ whole genome shotgun (WGS) entry which is preliminary data.</text>
</comment>
<comment type="similarity">
    <text evidence="3">Belongs to the enoyl-CoA hydratase/isomerase family.</text>
</comment>
<proteinExistence type="inferred from homology"/>
<dbReference type="VEuPathDB" id="FungiDB:DIURU_000340"/>
<dbReference type="EMBL" id="SWFT01000018">
    <property type="protein sequence ID" value="KAA8907930.1"/>
    <property type="molecule type" value="Genomic_DNA"/>
</dbReference>
<dbReference type="OrthoDB" id="2018133at2759"/>
<dbReference type="OMA" id="FQAIMDF"/>
<dbReference type="InterPro" id="IPR001753">
    <property type="entry name" value="Enoyl-CoA_hydra/iso"/>
</dbReference>
<comment type="pathway">
    <text evidence="2">Lipid metabolism; fatty acid beta-oxidation.</text>
</comment>
<dbReference type="GO" id="GO:0006635">
    <property type="term" value="P:fatty acid beta-oxidation"/>
    <property type="evidence" value="ECO:0007669"/>
    <property type="project" value="TreeGrafter"/>
</dbReference>
<evidence type="ECO:0000256" key="4">
    <source>
        <dbReference type="ARBA" id="ARBA00023140"/>
    </source>
</evidence>
<dbReference type="GeneID" id="54778993"/>
<organism evidence="6 7">
    <name type="scientific">Diutina rugosa</name>
    <name type="common">Yeast</name>
    <name type="synonym">Candida rugosa</name>
    <dbReference type="NCBI Taxonomy" id="5481"/>
    <lineage>
        <taxon>Eukaryota</taxon>
        <taxon>Fungi</taxon>
        <taxon>Dikarya</taxon>
        <taxon>Ascomycota</taxon>
        <taxon>Saccharomycotina</taxon>
        <taxon>Pichiomycetes</taxon>
        <taxon>Debaryomycetaceae</taxon>
        <taxon>Diutina</taxon>
    </lineage>
</organism>